<dbReference type="Proteomes" id="UP000275267">
    <property type="component" value="Unassembled WGS sequence"/>
</dbReference>
<feature type="compositionally biased region" description="Basic and acidic residues" evidence="2">
    <location>
        <begin position="1"/>
        <end position="55"/>
    </location>
</feature>
<dbReference type="Gene3D" id="3.30.40.10">
    <property type="entry name" value="Zinc/RING finger domain, C3HC4 (zinc finger)"/>
    <property type="match status" value="1"/>
</dbReference>
<feature type="compositionally biased region" description="Polar residues" evidence="2">
    <location>
        <begin position="426"/>
        <end position="439"/>
    </location>
</feature>
<reference evidence="5" key="1">
    <citation type="journal article" date="2019" name="Nat. Commun.">
        <title>The genome of broomcorn millet.</title>
        <authorList>
            <person name="Zou C."/>
            <person name="Miki D."/>
            <person name="Li D."/>
            <person name="Tang Q."/>
            <person name="Xiao L."/>
            <person name="Rajput S."/>
            <person name="Deng P."/>
            <person name="Jia W."/>
            <person name="Huang R."/>
            <person name="Zhang M."/>
            <person name="Sun Y."/>
            <person name="Hu J."/>
            <person name="Fu X."/>
            <person name="Schnable P.S."/>
            <person name="Li F."/>
            <person name="Zhang H."/>
            <person name="Feng B."/>
            <person name="Zhu X."/>
            <person name="Liu R."/>
            <person name="Schnable J.C."/>
            <person name="Zhu J.-K."/>
            <person name="Zhang H."/>
        </authorList>
    </citation>
    <scope>NUCLEOTIDE SEQUENCE [LARGE SCALE GENOMIC DNA]</scope>
</reference>
<dbReference type="SUPFAM" id="SSF57850">
    <property type="entry name" value="RING/U-box"/>
    <property type="match status" value="1"/>
</dbReference>
<name>A0A3L6PJ37_PANMI</name>
<protein>
    <submittedName>
        <fullName evidence="4">E3 ubiquitin-protein ligase RHF2A</fullName>
    </submittedName>
</protein>
<dbReference type="FunFam" id="3.30.40.10:FF:000746">
    <property type="entry name" value="E3 ubiquitin-protein ligase RHF2A"/>
    <property type="match status" value="1"/>
</dbReference>
<dbReference type="EMBL" id="PQIB02000017">
    <property type="protein sequence ID" value="RLM57810.1"/>
    <property type="molecule type" value="Genomic_DNA"/>
</dbReference>
<feature type="compositionally biased region" description="Low complexity" evidence="2">
    <location>
        <begin position="636"/>
        <end position="645"/>
    </location>
</feature>
<dbReference type="PANTHER" id="PTHR45125">
    <property type="entry name" value="F21J9.4-RELATED"/>
    <property type="match status" value="1"/>
</dbReference>
<feature type="region of interest" description="Disordered" evidence="2">
    <location>
        <begin position="1"/>
        <end position="103"/>
    </location>
</feature>
<feature type="domain" description="RING-type" evidence="3">
    <location>
        <begin position="156"/>
        <end position="196"/>
    </location>
</feature>
<dbReference type="Pfam" id="PF14303">
    <property type="entry name" value="NAM-associated"/>
    <property type="match status" value="1"/>
</dbReference>
<organism evidence="4 5">
    <name type="scientific">Panicum miliaceum</name>
    <name type="common">Proso millet</name>
    <name type="synonym">Broomcorn millet</name>
    <dbReference type="NCBI Taxonomy" id="4540"/>
    <lineage>
        <taxon>Eukaryota</taxon>
        <taxon>Viridiplantae</taxon>
        <taxon>Streptophyta</taxon>
        <taxon>Embryophyta</taxon>
        <taxon>Tracheophyta</taxon>
        <taxon>Spermatophyta</taxon>
        <taxon>Magnoliopsida</taxon>
        <taxon>Liliopsida</taxon>
        <taxon>Poales</taxon>
        <taxon>Poaceae</taxon>
        <taxon>PACMAD clade</taxon>
        <taxon>Panicoideae</taxon>
        <taxon>Panicodae</taxon>
        <taxon>Paniceae</taxon>
        <taxon>Panicinae</taxon>
        <taxon>Panicum</taxon>
        <taxon>Panicum sect. Panicum</taxon>
    </lineage>
</organism>
<feature type="compositionally biased region" description="Low complexity" evidence="2">
    <location>
        <begin position="473"/>
        <end position="493"/>
    </location>
</feature>
<evidence type="ECO:0000313" key="4">
    <source>
        <dbReference type="EMBL" id="RLM57810.1"/>
    </source>
</evidence>
<dbReference type="InterPro" id="IPR001841">
    <property type="entry name" value="Znf_RING"/>
</dbReference>
<feature type="region of interest" description="Disordered" evidence="2">
    <location>
        <begin position="269"/>
        <end position="343"/>
    </location>
</feature>
<evidence type="ECO:0000256" key="2">
    <source>
        <dbReference type="SAM" id="MobiDB-lite"/>
    </source>
</evidence>
<dbReference type="CDD" id="cd23122">
    <property type="entry name" value="RING-H2_RHF2A"/>
    <property type="match status" value="1"/>
</dbReference>
<feature type="region of interest" description="Disordered" evidence="2">
    <location>
        <begin position="623"/>
        <end position="688"/>
    </location>
</feature>
<feature type="compositionally biased region" description="Polar residues" evidence="2">
    <location>
        <begin position="318"/>
        <end position="330"/>
    </location>
</feature>
<keyword evidence="1" id="KW-0479">Metal-binding</keyword>
<dbReference type="AlphaFoldDB" id="A0A3L6PJ37"/>
<keyword evidence="1" id="KW-0863">Zinc-finger</keyword>
<feature type="compositionally biased region" description="Low complexity" evidence="2">
    <location>
        <begin position="300"/>
        <end position="311"/>
    </location>
</feature>
<dbReference type="SMART" id="SM00184">
    <property type="entry name" value="RING"/>
    <property type="match status" value="1"/>
</dbReference>
<dbReference type="InterPro" id="IPR013083">
    <property type="entry name" value="Znf_RING/FYVE/PHD"/>
</dbReference>
<dbReference type="InterPro" id="IPR029466">
    <property type="entry name" value="NAM-associated_C"/>
</dbReference>
<proteinExistence type="predicted"/>
<dbReference type="PROSITE" id="PS50089">
    <property type="entry name" value="ZF_RING_2"/>
    <property type="match status" value="1"/>
</dbReference>
<feature type="compositionally biased region" description="Basic residues" evidence="2">
    <location>
        <begin position="269"/>
        <end position="285"/>
    </location>
</feature>
<dbReference type="STRING" id="4540.A0A3L6PJ37"/>
<dbReference type="GO" id="GO:0008270">
    <property type="term" value="F:zinc ion binding"/>
    <property type="evidence" value="ECO:0007669"/>
    <property type="project" value="UniProtKB-KW"/>
</dbReference>
<keyword evidence="1" id="KW-0862">Zinc</keyword>
<dbReference type="PANTHER" id="PTHR45125:SF44">
    <property type="entry name" value="OS07G0554400 PROTEIN"/>
    <property type="match status" value="1"/>
</dbReference>
<evidence type="ECO:0000256" key="1">
    <source>
        <dbReference type="PROSITE-ProRule" id="PRU00175"/>
    </source>
</evidence>
<gene>
    <name evidence="4" type="ORF">C2845_PM18G10140</name>
</gene>
<dbReference type="Pfam" id="PF13639">
    <property type="entry name" value="zf-RING_2"/>
    <property type="match status" value="1"/>
</dbReference>
<accession>A0A3L6PJ37</accession>
<comment type="caution">
    <text evidence="4">The sequence shown here is derived from an EMBL/GenBank/DDBJ whole genome shotgun (WGS) entry which is preliminary data.</text>
</comment>
<sequence>MESKGAQERGAGRGAGRRRDAPRGTPVEGRDAGRTEGRRDAPHRQKDGGAGRCKDAPCGWRSAAGTPLEGRGASWRKDGGGAGRRQQRRSDEGEDDSAQYGGGGVGIVGEDAAVCAIPLGLFGMASGTDDKAKMESLTSAAAFVEGGIQDACDDACSICLEAFCESDPSALTSCKHEFHLQCILEWCQRSSQCPMCWQAISMKDPTRQELLEAVERERNIRTNQTRNTTIFHHPALGDFELQHLPVVGNDAELEERILQHLAAAAAMGRAHHLGRREGHRGRSGSHGRPQFLVFSAHPNSPSAGAISSSSAQVEGDNDSNPVTPRASESSPRAIRIGDTGNQSTGMLTYDAEQDAVVSSGNSTPVSSPRFFNRYKESITKSTRGWKERLFSRNSSVADLGSEVRREVNAGIASVSRMMERLETRGSSRTGDSPTASTSEVPLPTESRVMDEDYNLGSSSADWGGGGGGGELTATPPEQQQQHPPAGAAAAARAVRPNQKRSKNFSTAEDEALVQAWLGVGADPAQGGERAACWRRIHDRYHSRRGFQSDRNQNSITHRWSTIHESVGRFERCLARVQGTGQDGVSTQDEIMQALALYKSEDQNKSFQFLHCWNLLRTHQKWIDRSSQKPSHKKQKTTPSSSPSSSAPCALEDTEAAAQECEVPRQPTGTMDEDVEQLSPEGNNSVDWGGGNLVTKGNIGPRLGIKSILIKSCALANISGLLI</sequence>
<evidence type="ECO:0000259" key="3">
    <source>
        <dbReference type="PROSITE" id="PS50089"/>
    </source>
</evidence>
<evidence type="ECO:0000313" key="5">
    <source>
        <dbReference type="Proteomes" id="UP000275267"/>
    </source>
</evidence>
<dbReference type="OrthoDB" id="1681166at2759"/>
<feature type="region of interest" description="Disordered" evidence="2">
    <location>
        <begin position="421"/>
        <end position="504"/>
    </location>
</feature>
<keyword evidence="5" id="KW-1185">Reference proteome</keyword>